<evidence type="ECO:0000259" key="6">
    <source>
        <dbReference type="PROSITE" id="PS50931"/>
    </source>
</evidence>
<accession>A0A1G6V5I2</accession>
<evidence type="ECO:0000256" key="3">
    <source>
        <dbReference type="ARBA" id="ARBA00023015"/>
    </source>
</evidence>
<protein>
    <submittedName>
        <fullName evidence="7">DNA-binding transcriptional regulator, LysR family</fullName>
    </submittedName>
</protein>
<dbReference type="GO" id="GO:0003700">
    <property type="term" value="F:DNA-binding transcription factor activity"/>
    <property type="evidence" value="ECO:0007669"/>
    <property type="project" value="InterPro"/>
</dbReference>
<dbReference type="InterPro" id="IPR000847">
    <property type="entry name" value="LysR_HTH_N"/>
</dbReference>
<dbReference type="InterPro" id="IPR050176">
    <property type="entry name" value="LTTR"/>
</dbReference>
<dbReference type="PROSITE" id="PS50931">
    <property type="entry name" value="HTH_LYSR"/>
    <property type="match status" value="1"/>
</dbReference>
<dbReference type="InterPro" id="IPR036390">
    <property type="entry name" value="WH_DNA-bd_sf"/>
</dbReference>
<evidence type="ECO:0000256" key="5">
    <source>
        <dbReference type="ARBA" id="ARBA00023163"/>
    </source>
</evidence>
<evidence type="ECO:0000256" key="1">
    <source>
        <dbReference type="ARBA" id="ARBA00003502"/>
    </source>
</evidence>
<comment type="similarity">
    <text evidence="2">Belongs to the LysR transcriptional regulatory family.</text>
</comment>
<dbReference type="Proteomes" id="UP000199245">
    <property type="component" value="Unassembled WGS sequence"/>
</dbReference>
<dbReference type="PANTHER" id="PTHR30579">
    <property type="entry name" value="TRANSCRIPTIONAL REGULATOR"/>
    <property type="match status" value="1"/>
</dbReference>
<keyword evidence="3" id="KW-0805">Transcription regulation</keyword>
<evidence type="ECO:0000256" key="2">
    <source>
        <dbReference type="ARBA" id="ARBA00009437"/>
    </source>
</evidence>
<dbReference type="Gene3D" id="3.40.190.290">
    <property type="match status" value="1"/>
</dbReference>
<dbReference type="AlphaFoldDB" id="A0A1G6V5I2"/>
<feature type="domain" description="HTH lysR-type" evidence="6">
    <location>
        <begin position="1"/>
        <end position="41"/>
    </location>
</feature>
<dbReference type="GO" id="GO:0003677">
    <property type="term" value="F:DNA binding"/>
    <property type="evidence" value="ECO:0007669"/>
    <property type="project" value="UniProtKB-KW"/>
</dbReference>
<dbReference type="SUPFAM" id="SSF46785">
    <property type="entry name" value="Winged helix' DNA-binding domain"/>
    <property type="match status" value="1"/>
</dbReference>
<proteinExistence type="inferred from homology"/>
<keyword evidence="4 7" id="KW-0238">DNA-binding</keyword>
<evidence type="ECO:0000313" key="8">
    <source>
        <dbReference type="Proteomes" id="UP000199245"/>
    </source>
</evidence>
<sequence length="279" mass="30772">MSEAAKLLGIDDSTVGRRVLRLERSVGMPLVERAGRRTAVTEHGRRLADITEELESIILRDIAGLADAQSVVNGRVRIGAPEGLGAGYLGSKIFLLSAAHPELEIELVALPRTYSLAAREVDIAITLDRPVAGQVAAQKLTDYTLDLYGSDIYFQRMGRPRSLQDLRKHVFVGYIAELLFTQQLNFLDLGDGVEVVPTIRTSSVIAQVDAVVSGAAIGVLPRYLARERPGLKLLLGDKFQATRSYWMSVHDDTRRLRRVRVVLEAVAAAVRSDRRSFLR</sequence>
<evidence type="ECO:0000313" key="7">
    <source>
        <dbReference type="EMBL" id="SDD48842.1"/>
    </source>
</evidence>
<dbReference type="Gene3D" id="1.10.10.10">
    <property type="entry name" value="Winged helix-like DNA-binding domain superfamily/Winged helix DNA-binding domain"/>
    <property type="match status" value="1"/>
</dbReference>
<reference evidence="7 8" key="1">
    <citation type="submission" date="2016-10" db="EMBL/GenBank/DDBJ databases">
        <authorList>
            <person name="de Groot N.N."/>
        </authorList>
    </citation>
    <scope>NUCLEOTIDE SEQUENCE [LARGE SCALE GENOMIC DNA]</scope>
    <source>
        <strain evidence="7 8">R5</strain>
    </source>
</reference>
<comment type="function">
    <text evidence="1">NodD regulates the expression of the nodABCFE genes which encode other nodulation proteins. NodD is also a negative regulator of its own expression. Binds flavonoids as inducers.</text>
</comment>
<dbReference type="InterPro" id="IPR036388">
    <property type="entry name" value="WH-like_DNA-bd_sf"/>
</dbReference>
<dbReference type="InterPro" id="IPR005119">
    <property type="entry name" value="LysR_subst-bd"/>
</dbReference>
<keyword evidence="5" id="KW-0804">Transcription</keyword>
<dbReference type="SUPFAM" id="SSF53850">
    <property type="entry name" value="Periplasmic binding protein-like II"/>
    <property type="match status" value="1"/>
</dbReference>
<dbReference type="PANTHER" id="PTHR30579:SF3">
    <property type="entry name" value="TRANSCRIPTIONAL REGULATORY PROTEIN"/>
    <property type="match status" value="1"/>
</dbReference>
<evidence type="ECO:0000256" key="4">
    <source>
        <dbReference type="ARBA" id="ARBA00023125"/>
    </source>
</evidence>
<gene>
    <name evidence="7" type="ORF">SAMN05216337_1011196</name>
</gene>
<dbReference type="Pfam" id="PF03466">
    <property type="entry name" value="LysR_substrate"/>
    <property type="match status" value="1"/>
</dbReference>
<dbReference type="EMBL" id="FMZW01000011">
    <property type="protein sequence ID" value="SDD48842.1"/>
    <property type="molecule type" value="Genomic_DNA"/>
</dbReference>
<name>A0A1G6V5I2_9BRAD</name>
<dbReference type="Pfam" id="PF00126">
    <property type="entry name" value="HTH_1"/>
    <property type="match status" value="1"/>
</dbReference>
<organism evidence="7 8">
    <name type="scientific">Bradyrhizobium brasilense</name>
    <dbReference type="NCBI Taxonomy" id="1419277"/>
    <lineage>
        <taxon>Bacteria</taxon>
        <taxon>Pseudomonadati</taxon>
        <taxon>Pseudomonadota</taxon>
        <taxon>Alphaproteobacteria</taxon>
        <taxon>Hyphomicrobiales</taxon>
        <taxon>Nitrobacteraceae</taxon>
        <taxon>Bradyrhizobium</taxon>
    </lineage>
</organism>